<feature type="region of interest" description="Disordered" evidence="5">
    <location>
        <begin position="156"/>
        <end position="180"/>
    </location>
</feature>
<keyword evidence="7" id="KW-0238">DNA-binding</keyword>
<keyword evidence="1" id="KW-0479">Metal-binding</keyword>
<name>A0A1L8DC05_9DIPT</name>
<dbReference type="SMART" id="SM00154">
    <property type="entry name" value="ZnF_AN1"/>
    <property type="match status" value="1"/>
</dbReference>
<evidence type="ECO:0000259" key="6">
    <source>
        <dbReference type="PROSITE" id="PS51039"/>
    </source>
</evidence>
<evidence type="ECO:0000256" key="1">
    <source>
        <dbReference type="ARBA" id="ARBA00022723"/>
    </source>
</evidence>
<dbReference type="InterPro" id="IPR035896">
    <property type="entry name" value="AN1-like_Znf"/>
</dbReference>
<dbReference type="Gene3D" id="4.10.1110.10">
    <property type="entry name" value="AN1-like Zinc finger"/>
    <property type="match status" value="1"/>
</dbReference>
<proteinExistence type="predicted"/>
<feature type="region of interest" description="Disordered" evidence="5">
    <location>
        <begin position="1"/>
        <end position="43"/>
    </location>
</feature>
<dbReference type="EMBL" id="GFDF01010187">
    <property type="protein sequence ID" value="JAV03897.1"/>
    <property type="molecule type" value="Transcribed_RNA"/>
</dbReference>
<reference evidence="7" key="1">
    <citation type="submission" date="2016-12" db="EMBL/GenBank/DDBJ databases">
        <title>An insight into the sialome and mialome of the sand fly, Nyssomyia neivai.</title>
        <authorList>
            <person name="Sebastian V."/>
            <person name="Goulart T.M."/>
            <person name="Oliveira W."/>
            <person name="Calvo E."/>
            <person name="Oliveira L.F."/>
            <person name="Pinto M.C."/>
            <person name="Rosselino A.M."/>
            <person name="Ribeiro J.M."/>
        </authorList>
    </citation>
    <scope>NUCLEOTIDE SEQUENCE</scope>
</reference>
<evidence type="ECO:0000256" key="4">
    <source>
        <dbReference type="PROSITE-ProRule" id="PRU00449"/>
    </source>
</evidence>
<evidence type="ECO:0000256" key="5">
    <source>
        <dbReference type="SAM" id="MobiDB-lite"/>
    </source>
</evidence>
<feature type="compositionally biased region" description="Polar residues" evidence="5">
    <location>
        <begin position="21"/>
        <end position="37"/>
    </location>
</feature>
<evidence type="ECO:0000256" key="2">
    <source>
        <dbReference type="ARBA" id="ARBA00022771"/>
    </source>
</evidence>
<protein>
    <submittedName>
        <fullName evidence="7">Putative dna-binding protein smubp-2</fullName>
    </submittedName>
</protein>
<dbReference type="GO" id="GO:0008270">
    <property type="term" value="F:zinc ion binding"/>
    <property type="evidence" value="ECO:0007669"/>
    <property type="project" value="UniProtKB-KW"/>
</dbReference>
<accession>A0A1L8DC05</accession>
<dbReference type="GO" id="GO:0003677">
    <property type="term" value="F:DNA binding"/>
    <property type="evidence" value="ECO:0007669"/>
    <property type="project" value="UniProtKB-KW"/>
</dbReference>
<dbReference type="Pfam" id="PF01428">
    <property type="entry name" value="zf-AN1"/>
    <property type="match status" value="1"/>
</dbReference>
<feature type="compositionally biased region" description="Basic and acidic residues" evidence="5">
    <location>
        <begin position="156"/>
        <end position="165"/>
    </location>
</feature>
<keyword evidence="3" id="KW-0862">Zinc</keyword>
<evidence type="ECO:0000256" key="3">
    <source>
        <dbReference type="ARBA" id="ARBA00022833"/>
    </source>
</evidence>
<feature type="compositionally biased region" description="Basic residues" evidence="5">
    <location>
        <begin position="9"/>
        <end position="18"/>
    </location>
</feature>
<dbReference type="InterPro" id="IPR000058">
    <property type="entry name" value="Znf_AN1"/>
</dbReference>
<dbReference type="AlphaFoldDB" id="A0A1L8DC05"/>
<dbReference type="SUPFAM" id="SSF118310">
    <property type="entry name" value="AN1-like Zinc finger"/>
    <property type="match status" value="1"/>
</dbReference>
<evidence type="ECO:0000313" key="7">
    <source>
        <dbReference type="EMBL" id="JAV03897.1"/>
    </source>
</evidence>
<dbReference type="PROSITE" id="PS51039">
    <property type="entry name" value="ZF_AN1"/>
    <property type="match status" value="1"/>
</dbReference>
<keyword evidence="2 4" id="KW-0863">Zinc-finger</keyword>
<organism evidence="7">
    <name type="scientific">Nyssomyia neivai</name>
    <dbReference type="NCBI Taxonomy" id="330878"/>
    <lineage>
        <taxon>Eukaryota</taxon>
        <taxon>Metazoa</taxon>
        <taxon>Ecdysozoa</taxon>
        <taxon>Arthropoda</taxon>
        <taxon>Hexapoda</taxon>
        <taxon>Insecta</taxon>
        <taxon>Pterygota</taxon>
        <taxon>Neoptera</taxon>
        <taxon>Endopterygota</taxon>
        <taxon>Diptera</taxon>
        <taxon>Nematocera</taxon>
        <taxon>Psychodoidea</taxon>
        <taxon>Psychodidae</taxon>
        <taxon>Nyssomyia</taxon>
    </lineage>
</organism>
<sequence>MASSEGGASKKRQRKKKPHTDTTPTAHNEASAPSSSGLPEKKVNPILVTYRPDVNDSGVMVKEIPTDVVNDNLTDVLDSVHIIDSLCDYKTCKQKTSLMGQDCTYCRKRFCFKHGLPEVHGCGEAIKKDERKKFMHPVPEKTRREQEDLVKLRVKHKENLKDMQRQRLAKPPTKAKPEKK</sequence>
<feature type="domain" description="AN1-type" evidence="6">
    <location>
        <begin position="81"/>
        <end position="130"/>
    </location>
</feature>